<dbReference type="Proteomes" id="UP001465153">
    <property type="component" value="Unassembled WGS sequence"/>
</dbReference>
<gene>
    <name evidence="3" type="ORF">NBRC116591_28410</name>
</gene>
<keyword evidence="4" id="KW-1185">Reference proteome</keyword>
<dbReference type="InterPro" id="IPR023347">
    <property type="entry name" value="Lysozyme_dom_sf"/>
</dbReference>
<comment type="caution">
    <text evidence="3">The sequence shown here is derived from an EMBL/GenBank/DDBJ whole genome shotgun (WGS) entry which is preliminary data.</text>
</comment>
<evidence type="ECO:0000256" key="2">
    <source>
        <dbReference type="ARBA" id="ARBA00022638"/>
    </source>
</evidence>
<protein>
    <recommendedName>
        <fullName evidence="5">Peptidoglycan binding-like domain-containing protein</fullName>
    </recommendedName>
</protein>
<evidence type="ECO:0000256" key="1">
    <source>
        <dbReference type="ARBA" id="ARBA00022529"/>
    </source>
</evidence>
<keyword evidence="2" id="KW-0081">Bacteriolytic enzyme</keyword>
<name>A0ABQ0ABK1_9GAMM</name>
<keyword evidence="1" id="KW-0929">Antimicrobial</keyword>
<accession>A0ABQ0ABK1</accession>
<proteinExistence type="predicted"/>
<dbReference type="EMBL" id="BAABWN010000009">
    <property type="protein sequence ID" value="GAA6169030.1"/>
    <property type="molecule type" value="Genomic_DNA"/>
</dbReference>
<evidence type="ECO:0000313" key="4">
    <source>
        <dbReference type="Proteomes" id="UP001465153"/>
    </source>
</evidence>
<sequence length="293" mass="32673">MSALRLSSSVGKGGRNNVNDVHLVIALINVYHRKNGLKPLPMSDKNNAKVNEAITHFQSNHLQTANPDGRIDPNGKSFKALKRVLDSVFTKETVTPPTSGVVTWDSEGTEGGRFHSRKLHVPSSASGLTVGRGYDLKLKSAAQVKMDLTRAKLEQAHIDVLAKAVGLSGSRAERFIVDNDLLDFQVTPQAQLTLFNISYELESSEVIRISSKKDVINLYGELLWDTTHYGIKDILVDLKFRGDYTPAARRFIQEPAASNDLESFKKLISDQTRWKQVPADRFSRRSKFINNVK</sequence>
<dbReference type="Gene3D" id="1.10.530.40">
    <property type="match status" value="1"/>
</dbReference>
<reference evidence="3 4" key="1">
    <citation type="submission" date="2024-04" db="EMBL/GenBank/DDBJ databases">
        <title>Draft genome sequence of Sessilibacter corallicola NBRC 116591.</title>
        <authorList>
            <person name="Miyakawa T."/>
            <person name="Kusuya Y."/>
            <person name="Miura T."/>
        </authorList>
    </citation>
    <scope>NUCLEOTIDE SEQUENCE [LARGE SCALE GENOMIC DNA]</scope>
    <source>
        <strain evidence="3 4">KU-00831-HH</strain>
    </source>
</reference>
<evidence type="ECO:0000313" key="3">
    <source>
        <dbReference type="EMBL" id="GAA6169030.1"/>
    </source>
</evidence>
<evidence type="ECO:0008006" key="5">
    <source>
        <dbReference type="Google" id="ProtNLM"/>
    </source>
</evidence>
<dbReference type="RefSeq" id="WP_353303686.1">
    <property type="nucleotide sequence ID" value="NZ_BAABWN010000009.1"/>
</dbReference>
<organism evidence="3 4">
    <name type="scientific">Sessilibacter corallicola</name>
    <dbReference type="NCBI Taxonomy" id="2904075"/>
    <lineage>
        <taxon>Bacteria</taxon>
        <taxon>Pseudomonadati</taxon>
        <taxon>Pseudomonadota</taxon>
        <taxon>Gammaproteobacteria</taxon>
        <taxon>Cellvibrionales</taxon>
        <taxon>Cellvibrionaceae</taxon>
        <taxon>Sessilibacter</taxon>
    </lineage>
</organism>